<dbReference type="Pfam" id="PF00719">
    <property type="entry name" value="Pyrophosphatase"/>
    <property type="match status" value="1"/>
</dbReference>
<comment type="cofactor">
    <cofactor evidence="1">
        <name>Mg(2+)</name>
        <dbReference type="ChEBI" id="CHEBI:18420"/>
    </cofactor>
</comment>
<keyword evidence="5" id="KW-0460">Magnesium</keyword>
<feature type="signal peptide" evidence="6">
    <location>
        <begin position="1"/>
        <end position="19"/>
    </location>
</feature>
<keyword evidence="3" id="KW-0479">Metal-binding</keyword>
<dbReference type="RefSeq" id="WP_069835232.1">
    <property type="nucleotide sequence ID" value="NZ_MDGQ01000005.1"/>
</dbReference>
<dbReference type="PROSITE" id="PS00387">
    <property type="entry name" value="PPASE"/>
    <property type="match status" value="1"/>
</dbReference>
<evidence type="ECO:0000256" key="3">
    <source>
        <dbReference type="ARBA" id="ARBA00022723"/>
    </source>
</evidence>
<evidence type="ECO:0000256" key="4">
    <source>
        <dbReference type="ARBA" id="ARBA00022801"/>
    </source>
</evidence>
<dbReference type="EC" id="3.6.1.1" evidence="2"/>
<dbReference type="PANTHER" id="PTHR10286">
    <property type="entry name" value="INORGANIC PYROPHOSPHATASE"/>
    <property type="match status" value="1"/>
</dbReference>
<evidence type="ECO:0000256" key="1">
    <source>
        <dbReference type="ARBA" id="ARBA00001946"/>
    </source>
</evidence>
<dbReference type="EMBL" id="MDGQ01000005">
    <property type="protein sequence ID" value="OEJ99770.1"/>
    <property type="molecule type" value="Genomic_DNA"/>
</dbReference>
<organism evidence="7 8">
    <name type="scientific">Roseivirga misakiensis</name>
    <dbReference type="NCBI Taxonomy" id="1563681"/>
    <lineage>
        <taxon>Bacteria</taxon>
        <taxon>Pseudomonadati</taxon>
        <taxon>Bacteroidota</taxon>
        <taxon>Cytophagia</taxon>
        <taxon>Cytophagales</taxon>
        <taxon>Roseivirgaceae</taxon>
        <taxon>Roseivirga</taxon>
    </lineage>
</organism>
<dbReference type="GO" id="GO:0006796">
    <property type="term" value="P:phosphate-containing compound metabolic process"/>
    <property type="evidence" value="ECO:0007669"/>
    <property type="project" value="InterPro"/>
</dbReference>
<keyword evidence="4" id="KW-0378">Hydrolase</keyword>
<evidence type="ECO:0000256" key="2">
    <source>
        <dbReference type="ARBA" id="ARBA00012146"/>
    </source>
</evidence>
<dbReference type="InterPro" id="IPR008162">
    <property type="entry name" value="Pyrophosphatase"/>
</dbReference>
<evidence type="ECO:0000256" key="5">
    <source>
        <dbReference type="ARBA" id="ARBA00022842"/>
    </source>
</evidence>
<comment type="caution">
    <text evidence="7">The sequence shown here is derived from an EMBL/GenBank/DDBJ whole genome shotgun (WGS) entry which is preliminary data.</text>
</comment>
<protein>
    <recommendedName>
        <fullName evidence="2">inorganic diphosphatase</fullName>
        <ecNumber evidence="2">3.6.1.1</ecNumber>
    </recommendedName>
</protein>
<reference evidence="7" key="1">
    <citation type="submission" date="2016-08" db="EMBL/GenBank/DDBJ databases">
        <title>Draft genome of Fabibacter sp. strain SK-8.</title>
        <authorList>
            <person name="Wong S.-K."/>
            <person name="Hamasaki K."/>
            <person name="Yoshizawa S."/>
        </authorList>
    </citation>
    <scope>NUCLEOTIDE SEQUENCE [LARGE SCALE GENOMIC DNA]</scope>
    <source>
        <strain evidence="7">SK-8</strain>
    </source>
</reference>
<dbReference type="SUPFAM" id="SSF50324">
    <property type="entry name" value="Inorganic pyrophosphatase"/>
    <property type="match status" value="1"/>
</dbReference>
<proteinExistence type="predicted"/>
<evidence type="ECO:0000313" key="8">
    <source>
        <dbReference type="Proteomes" id="UP000095552"/>
    </source>
</evidence>
<evidence type="ECO:0000313" key="7">
    <source>
        <dbReference type="EMBL" id="OEJ99770.1"/>
    </source>
</evidence>
<keyword evidence="8" id="KW-1185">Reference proteome</keyword>
<dbReference type="PROSITE" id="PS51257">
    <property type="entry name" value="PROKAR_LIPOPROTEIN"/>
    <property type="match status" value="1"/>
</dbReference>
<dbReference type="STRING" id="1563681.BFP71_09405"/>
<dbReference type="AlphaFoldDB" id="A0A1E5SKX2"/>
<dbReference type="InterPro" id="IPR036649">
    <property type="entry name" value="Pyrophosphatase_sf"/>
</dbReference>
<gene>
    <name evidence="7" type="ORF">BFP71_09405</name>
</gene>
<dbReference type="GO" id="GO:0000287">
    <property type="term" value="F:magnesium ion binding"/>
    <property type="evidence" value="ECO:0007669"/>
    <property type="project" value="InterPro"/>
</dbReference>
<feature type="chain" id="PRO_5009185176" description="inorganic diphosphatase" evidence="6">
    <location>
        <begin position="20"/>
        <end position="214"/>
    </location>
</feature>
<sequence length="214" mass="23490">MRKLLTNCSLLFLLTFVLISCTISPEQDRKSKVNYLTDYEPKTVDGLVNVVVEIPAGTLEKWEVSKPSGKLSLNMIDGKPRIIQYLGYPGNYGMIPQTLLPKALGGDGDPLDVLVLGSPVERGDVVGVKIIGVLRLLDGGEQDDKLIAVQKDSPLYGINSVAELEANFKGVTEIINLWFSHYKGEGVLETNGFYGREKAMEILESAILEYTNAQ</sequence>
<dbReference type="Proteomes" id="UP000095552">
    <property type="component" value="Unassembled WGS sequence"/>
</dbReference>
<dbReference type="OrthoDB" id="5187599at2"/>
<dbReference type="GO" id="GO:0004427">
    <property type="term" value="F:inorganic diphosphate phosphatase activity"/>
    <property type="evidence" value="ECO:0007669"/>
    <property type="project" value="UniProtKB-EC"/>
</dbReference>
<evidence type="ECO:0000256" key="6">
    <source>
        <dbReference type="SAM" id="SignalP"/>
    </source>
</evidence>
<dbReference type="Gene3D" id="3.90.80.10">
    <property type="entry name" value="Inorganic pyrophosphatase"/>
    <property type="match status" value="1"/>
</dbReference>
<name>A0A1E5SKX2_9BACT</name>
<dbReference type="GO" id="GO:0005737">
    <property type="term" value="C:cytoplasm"/>
    <property type="evidence" value="ECO:0007669"/>
    <property type="project" value="InterPro"/>
</dbReference>
<keyword evidence="6" id="KW-0732">Signal</keyword>
<accession>A0A1E5SKX2</accession>